<proteinExistence type="predicted"/>
<name>A0A4R7S0M3_9BACT</name>
<dbReference type="Gene3D" id="3.30.2310.20">
    <property type="entry name" value="RelE-like"/>
    <property type="match status" value="1"/>
</dbReference>
<reference evidence="2 3" key="1">
    <citation type="submission" date="2019-03" db="EMBL/GenBank/DDBJ databases">
        <title>Genomic Encyclopedia of Archaeal and Bacterial Type Strains, Phase II (KMG-II): from individual species to whole genera.</title>
        <authorList>
            <person name="Goeker M."/>
        </authorList>
    </citation>
    <scope>NUCLEOTIDE SEQUENCE [LARGE SCALE GENOMIC DNA]</scope>
    <source>
        <strain evidence="2 3">ATCC 25309</strain>
    </source>
</reference>
<keyword evidence="3" id="KW-1185">Reference proteome</keyword>
<dbReference type="InterPro" id="IPR007712">
    <property type="entry name" value="RelE/ParE_toxin"/>
</dbReference>
<comment type="caution">
    <text evidence="2">The sequence shown here is derived from an EMBL/GenBank/DDBJ whole genome shotgun (WGS) entry which is preliminary data.</text>
</comment>
<gene>
    <name evidence="2" type="ORF">EI77_02046</name>
</gene>
<dbReference type="OrthoDB" id="123425at2"/>
<organism evidence="2 3">
    <name type="scientific">Prosthecobacter fusiformis</name>
    <dbReference type="NCBI Taxonomy" id="48464"/>
    <lineage>
        <taxon>Bacteria</taxon>
        <taxon>Pseudomonadati</taxon>
        <taxon>Verrucomicrobiota</taxon>
        <taxon>Verrucomicrobiia</taxon>
        <taxon>Verrucomicrobiales</taxon>
        <taxon>Verrucomicrobiaceae</taxon>
        <taxon>Prosthecobacter</taxon>
    </lineage>
</organism>
<dbReference type="EMBL" id="SOCA01000003">
    <property type="protein sequence ID" value="TDU70928.1"/>
    <property type="molecule type" value="Genomic_DNA"/>
</dbReference>
<dbReference type="Pfam" id="PF05016">
    <property type="entry name" value="ParE_toxin"/>
    <property type="match status" value="1"/>
</dbReference>
<accession>A0A4R7S0M3</accession>
<evidence type="ECO:0000313" key="2">
    <source>
        <dbReference type="EMBL" id="TDU70928.1"/>
    </source>
</evidence>
<dbReference type="Proteomes" id="UP000295662">
    <property type="component" value="Unassembled WGS sequence"/>
</dbReference>
<protein>
    <submittedName>
        <fullName evidence="2">Toxin ParE1/3/4</fullName>
    </submittedName>
</protein>
<evidence type="ECO:0000256" key="1">
    <source>
        <dbReference type="ARBA" id="ARBA00022649"/>
    </source>
</evidence>
<keyword evidence="1" id="KW-1277">Toxin-antitoxin system</keyword>
<sequence length="110" mass="12777">MSLPVVIAQRAEQDMSLQYEWYAKHADLEVAERYLKSVDRTIHRLAEQPDLGLIRHFKSSELQGIRSSQVHGSFDRHLIFYRVTDVLSIERIIHGARDLPRRLIEEPGAV</sequence>
<dbReference type="InterPro" id="IPR035093">
    <property type="entry name" value="RelE/ParE_toxin_dom_sf"/>
</dbReference>
<dbReference type="AlphaFoldDB" id="A0A4R7S0M3"/>
<dbReference type="RefSeq" id="WP_133795129.1">
    <property type="nucleotide sequence ID" value="NZ_SOCA01000003.1"/>
</dbReference>
<evidence type="ECO:0000313" key="3">
    <source>
        <dbReference type="Proteomes" id="UP000295662"/>
    </source>
</evidence>